<evidence type="ECO:0000313" key="1">
    <source>
        <dbReference type="EMBL" id="GCB36405.1"/>
    </source>
</evidence>
<keyword evidence="2" id="KW-1185">Reference proteome</keyword>
<reference evidence="1 2" key="1">
    <citation type="submission" date="2018-10" db="EMBL/GenBank/DDBJ databases">
        <title>Draft Genome Sequence of Bacteroides sp. KCTC 15687.</title>
        <authorList>
            <person name="Yu S.Y."/>
            <person name="Kim J.S."/>
            <person name="Oh B.S."/>
            <person name="Park S.H."/>
            <person name="Kang S.W."/>
            <person name="Park J.E."/>
            <person name="Choi S.H."/>
            <person name="Han K.I."/>
            <person name="Lee K.C."/>
            <person name="Eom M.K."/>
            <person name="Suh M.K."/>
            <person name="Lee D.H."/>
            <person name="Yoon H."/>
            <person name="Kim B."/>
            <person name="Yang S.J."/>
            <person name="Lee J.S."/>
            <person name="Lee J.H."/>
        </authorList>
    </citation>
    <scope>NUCLEOTIDE SEQUENCE [LARGE SCALE GENOMIC DNA]</scope>
    <source>
        <strain evidence="1 2">KCTC 15687</strain>
    </source>
</reference>
<proteinExistence type="predicted"/>
<dbReference type="AlphaFoldDB" id="A0A401LY16"/>
<organism evidence="1 2">
    <name type="scientific">Bacteroides faecalis</name>
    <dbReference type="NCBI Taxonomy" id="2447885"/>
    <lineage>
        <taxon>Bacteria</taxon>
        <taxon>Pseudomonadati</taxon>
        <taxon>Bacteroidota</taxon>
        <taxon>Bacteroidia</taxon>
        <taxon>Bacteroidales</taxon>
        <taxon>Bacteroidaceae</taxon>
        <taxon>Bacteroides</taxon>
    </lineage>
</organism>
<name>A0A401LY16_9BACE</name>
<dbReference type="EMBL" id="BHWB01000011">
    <property type="protein sequence ID" value="GCB36405.1"/>
    <property type="molecule type" value="Genomic_DNA"/>
</dbReference>
<sequence>MQSINRTCIYINASSVYINESSIYTNATSVYNLFLVKNNFSISGKEVRSYRIESLLLMKWMFTINKELKVIRHP</sequence>
<evidence type="ECO:0000313" key="2">
    <source>
        <dbReference type="Proteomes" id="UP000288079"/>
    </source>
</evidence>
<accession>A0A401LY16</accession>
<protein>
    <submittedName>
        <fullName evidence="1">Uncharacterized protein</fullName>
    </submittedName>
</protein>
<comment type="caution">
    <text evidence="1">The sequence shown here is derived from an EMBL/GenBank/DDBJ whole genome shotgun (WGS) entry which is preliminary data.</text>
</comment>
<gene>
    <name evidence="1" type="ORF">KGMB02408_33500</name>
</gene>
<dbReference type="Proteomes" id="UP000288079">
    <property type="component" value="Unassembled WGS sequence"/>
</dbReference>